<dbReference type="eggNOG" id="COG0699">
    <property type="taxonomic scope" value="Bacteria"/>
</dbReference>
<sequence length="101" mass="12085">MYEDAIKQDARKFKHYQKTLKSIRLDLMQKGLDDFNDKIFNKIETLKDKFSQQEQSKKENLERLDLVINLFKESIDVVFNSVSSFTLKKYKEENNKGENDE</sequence>
<keyword evidence="2" id="KW-1185">Reference proteome</keyword>
<dbReference type="EMBL" id="AM260522">
    <property type="protein sequence ID" value="CAJ99802.1"/>
    <property type="molecule type" value="Genomic_DNA"/>
</dbReference>
<dbReference type="STRING" id="382638.Hac_1038"/>
<reference evidence="1 2" key="1">
    <citation type="journal article" date="2006" name="PLoS Genet.">
        <title>Who ate whom? Adaptive Helicobacter genomic changes that accompanied a host jump from early humans to large felines.</title>
        <authorList>
            <person name="Eppinger M."/>
            <person name="Baar C."/>
            <person name="Linz B."/>
            <person name="Raddatz G."/>
            <person name="Lanz C."/>
            <person name="Keller H."/>
            <person name="Morelli G."/>
            <person name="Gressmann H."/>
            <person name="Achtman M."/>
            <person name="Schuster S.C."/>
        </authorList>
    </citation>
    <scope>NUCLEOTIDE SEQUENCE [LARGE SCALE GENOMIC DNA]</scope>
    <source>
        <strain evidence="1 2">Sheeba</strain>
    </source>
</reference>
<gene>
    <name evidence="1" type="primary">fragment 3</name>
    <name evidence="1" type="ordered locus">Hac_1038</name>
</gene>
<accession>Q17X24</accession>
<dbReference type="AlphaFoldDB" id="Q17X24"/>
<protein>
    <submittedName>
        <fullName evidence="1">Uncharacterized protein</fullName>
    </submittedName>
</protein>
<dbReference type="KEGG" id="hac:Hac_1038"/>
<name>Q17X24_HELAH</name>
<dbReference type="HOGENOM" id="CLU_1997339_0_0_7"/>
<evidence type="ECO:0000313" key="1">
    <source>
        <dbReference type="EMBL" id="CAJ99802.1"/>
    </source>
</evidence>
<organism evidence="1 2">
    <name type="scientific">Helicobacter acinonychis (strain Sheeba)</name>
    <dbReference type="NCBI Taxonomy" id="382638"/>
    <lineage>
        <taxon>Bacteria</taxon>
        <taxon>Pseudomonadati</taxon>
        <taxon>Campylobacterota</taxon>
        <taxon>Epsilonproteobacteria</taxon>
        <taxon>Campylobacterales</taxon>
        <taxon>Helicobacteraceae</taxon>
        <taxon>Helicobacter</taxon>
    </lineage>
</organism>
<dbReference type="Proteomes" id="UP000000775">
    <property type="component" value="Chromosome"/>
</dbReference>
<proteinExistence type="predicted"/>
<evidence type="ECO:0000313" key="2">
    <source>
        <dbReference type="Proteomes" id="UP000000775"/>
    </source>
</evidence>